<dbReference type="SUPFAM" id="SSF47384">
    <property type="entry name" value="Homodimeric domain of signal transducing histidine kinase"/>
    <property type="match status" value="1"/>
</dbReference>
<dbReference type="Gene3D" id="1.10.287.130">
    <property type="match status" value="1"/>
</dbReference>
<feature type="modified residue" description="4-aspartylphosphate" evidence="6">
    <location>
        <position position="643"/>
    </location>
</feature>
<evidence type="ECO:0000256" key="3">
    <source>
        <dbReference type="ARBA" id="ARBA00022553"/>
    </source>
</evidence>
<keyword evidence="8" id="KW-0472">Membrane</keyword>
<name>A0ABV0BQ13_9SPHI</name>
<dbReference type="Pfam" id="PF00072">
    <property type="entry name" value="Response_reg"/>
    <property type="match status" value="1"/>
</dbReference>
<keyword evidence="4 11" id="KW-0808">Transferase</keyword>
<evidence type="ECO:0000259" key="9">
    <source>
        <dbReference type="PROSITE" id="PS50109"/>
    </source>
</evidence>
<evidence type="ECO:0000259" key="10">
    <source>
        <dbReference type="PROSITE" id="PS50110"/>
    </source>
</evidence>
<keyword evidence="8" id="KW-1133">Transmembrane helix</keyword>
<dbReference type="GO" id="GO:0004673">
    <property type="term" value="F:protein histidine kinase activity"/>
    <property type="evidence" value="ECO:0007669"/>
    <property type="project" value="UniProtKB-EC"/>
</dbReference>
<evidence type="ECO:0000256" key="6">
    <source>
        <dbReference type="PROSITE-ProRule" id="PRU00169"/>
    </source>
</evidence>
<dbReference type="Pfam" id="PF02518">
    <property type="entry name" value="HATPase_c"/>
    <property type="match status" value="1"/>
</dbReference>
<evidence type="ECO:0000256" key="4">
    <source>
        <dbReference type="ARBA" id="ARBA00022679"/>
    </source>
</evidence>
<evidence type="ECO:0000313" key="11">
    <source>
        <dbReference type="EMBL" id="MEN5376682.1"/>
    </source>
</evidence>
<proteinExistence type="predicted"/>
<keyword evidence="5 11" id="KW-0418">Kinase</keyword>
<evidence type="ECO:0000256" key="7">
    <source>
        <dbReference type="SAM" id="Coils"/>
    </source>
</evidence>
<dbReference type="PROSITE" id="PS50110">
    <property type="entry name" value="RESPONSE_REGULATORY"/>
    <property type="match status" value="1"/>
</dbReference>
<feature type="transmembrane region" description="Helical" evidence="8">
    <location>
        <begin position="307"/>
        <end position="324"/>
    </location>
</feature>
<dbReference type="Gene3D" id="3.40.50.2300">
    <property type="match status" value="1"/>
</dbReference>
<dbReference type="Pfam" id="PF00512">
    <property type="entry name" value="HisKA"/>
    <property type="match status" value="1"/>
</dbReference>
<protein>
    <recommendedName>
        <fullName evidence="2">histidine kinase</fullName>
        <ecNumber evidence="2">2.7.13.3</ecNumber>
    </recommendedName>
</protein>
<dbReference type="PANTHER" id="PTHR43047">
    <property type="entry name" value="TWO-COMPONENT HISTIDINE PROTEIN KINASE"/>
    <property type="match status" value="1"/>
</dbReference>
<dbReference type="InterPro" id="IPR003594">
    <property type="entry name" value="HATPase_dom"/>
</dbReference>
<feature type="domain" description="Response regulatory" evidence="10">
    <location>
        <begin position="595"/>
        <end position="711"/>
    </location>
</feature>
<dbReference type="RefSeq" id="WP_346580872.1">
    <property type="nucleotide sequence ID" value="NZ_JBDJNQ010000002.1"/>
</dbReference>
<keyword evidence="3 6" id="KW-0597">Phosphoprotein</keyword>
<evidence type="ECO:0000256" key="1">
    <source>
        <dbReference type="ARBA" id="ARBA00000085"/>
    </source>
</evidence>
<evidence type="ECO:0000256" key="5">
    <source>
        <dbReference type="ARBA" id="ARBA00022777"/>
    </source>
</evidence>
<dbReference type="PRINTS" id="PR00344">
    <property type="entry name" value="BCTRLSENSOR"/>
</dbReference>
<dbReference type="InterPro" id="IPR011006">
    <property type="entry name" value="CheY-like_superfamily"/>
</dbReference>
<dbReference type="SUPFAM" id="SSF52172">
    <property type="entry name" value="CheY-like"/>
    <property type="match status" value="1"/>
</dbReference>
<dbReference type="Gene3D" id="3.30.565.10">
    <property type="entry name" value="Histidine kinase-like ATPase, C-terminal domain"/>
    <property type="match status" value="1"/>
</dbReference>
<feature type="domain" description="Histidine kinase" evidence="9">
    <location>
        <begin position="355"/>
        <end position="574"/>
    </location>
</feature>
<dbReference type="InterPro" id="IPR036890">
    <property type="entry name" value="HATPase_C_sf"/>
</dbReference>
<dbReference type="InterPro" id="IPR004358">
    <property type="entry name" value="Sig_transdc_His_kin-like_C"/>
</dbReference>
<dbReference type="Proteomes" id="UP001409291">
    <property type="component" value="Unassembled WGS sequence"/>
</dbReference>
<dbReference type="SUPFAM" id="SSF55874">
    <property type="entry name" value="ATPase domain of HSP90 chaperone/DNA topoisomerase II/histidine kinase"/>
    <property type="match status" value="1"/>
</dbReference>
<dbReference type="SMART" id="SM00388">
    <property type="entry name" value="HisKA"/>
    <property type="match status" value="1"/>
</dbReference>
<sequence length="712" mass="81216">MSTLKKKKTFLLRALLIGALIASFIYLGVIFIYQYYEQQKVKERLDAAYASSYKQSSGLDRLFSVYSEAENLFRLYTVNFDKPTFSAYKNKLDTIRYSVDSLSKLPLKANLMQVSAEDMEQKKVLSQEFATLKQTVDQLIFFTKDSLSVLSSSNKTLLRDPKFEQVDSIVKRIMNDTSFNTLTKDTTIRKKENLFKRIFKAKNDTLVASTIIQDFNTLQKDVISRNIAYLIQQNKKVYRQNLKNLQEKFVALQDKEKQLVLANRSLLDNLRKGIDVIKSHELALLRKAEEKDLALYKESTHNFRNQLIGSFIIIGLSIILIFFYQSNAVSYERKLQEEKDYASQVAAEKTTILASVSHEVRSPINALQGIISILRKNNDSKVIHPEYLNSASHEIDVINSTVNDILNLSKLEAGAMDVQYDYFAPHQLLLNILNLHNHQAQNKNISIVKKIEIDPTLLIYSSEFRMKQIVSNLISNAIKYTSQGEVSITASLKLKNGKTTLFVAVQDSGIGIVEEEQALVFRQYYMAGAKKQTSSFGLGLYISKLFAQQMEGNIDLISTLGKGSTFTLVLPVEKTKILETTAIQYTLEDLPQEMKIVIIDDNRINVLYLNHYFKDFPNVHIFEQGHVALAYMDENDVDVVITDLRMADLDGWGILNKIRAKKAWELVKVFVFTADSMYLEAAEQKQVNLFDAKLKKPLDAHDLISSIKRSMG</sequence>
<dbReference type="PROSITE" id="PS50109">
    <property type="entry name" value="HIS_KIN"/>
    <property type="match status" value="1"/>
</dbReference>
<evidence type="ECO:0000256" key="8">
    <source>
        <dbReference type="SAM" id="Phobius"/>
    </source>
</evidence>
<dbReference type="EC" id="2.7.13.3" evidence="2"/>
<comment type="catalytic activity">
    <reaction evidence="1">
        <text>ATP + protein L-histidine = ADP + protein N-phospho-L-histidine.</text>
        <dbReference type="EC" id="2.7.13.3"/>
    </reaction>
</comment>
<dbReference type="SMART" id="SM00387">
    <property type="entry name" value="HATPase_c"/>
    <property type="match status" value="1"/>
</dbReference>
<dbReference type="EMBL" id="JBDJNQ010000002">
    <property type="protein sequence ID" value="MEN5376682.1"/>
    <property type="molecule type" value="Genomic_DNA"/>
</dbReference>
<comment type="caution">
    <text evidence="11">The sequence shown here is derived from an EMBL/GenBank/DDBJ whole genome shotgun (WGS) entry which is preliminary data.</text>
</comment>
<feature type="coiled-coil region" evidence="7">
    <location>
        <begin position="235"/>
        <end position="262"/>
    </location>
</feature>
<dbReference type="InterPro" id="IPR003661">
    <property type="entry name" value="HisK_dim/P_dom"/>
</dbReference>
<accession>A0ABV0BQ13</accession>
<organism evidence="11 12">
    <name type="scientific">Sphingobacterium kitahiroshimense</name>
    <dbReference type="NCBI Taxonomy" id="470446"/>
    <lineage>
        <taxon>Bacteria</taxon>
        <taxon>Pseudomonadati</taxon>
        <taxon>Bacteroidota</taxon>
        <taxon>Sphingobacteriia</taxon>
        <taxon>Sphingobacteriales</taxon>
        <taxon>Sphingobacteriaceae</taxon>
        <taxon>Sphingobacterium</taxon>
    </lineage>
</organism>
<keyword evidence="12" id="KW-1185">Reference proteome</keyword>
<dbReference type="SMART" id="SM00448">
    <property type="entry name" value="REC"/>
    <property type="match status" value="1"/>
</dbReference>
<evidence type="ECO:0000256" key="2">
    <source>
        <dbReference type="ARBA" id="ARBA00012438"/>
    </source>
</evidence>
<evidence type="ECO:0000313" key="12">
    <source>
        <dbReference type="Proteomes" id="UP001409291"/>
    </source>
</evidence>
<dbReference type="CDD" id="cd00082">
    <property type="entry name" value="HisKA"/>
    <property type="match status" value="1"/>
</dbReference>
<dbReference type="InterPro" id="IPR001789">
    <property type="entry name" value="Sig_transdc_resp-reg_receiver"/>
</dbReference>
<gene>
    <name evidence="11" type="ORF">ABE541_05345</name>
</gene>
<keyword evidence="8" id="KW-0812">Transmembrane</keyword>
<dbReference type="InterPro" id="IPR036097">
    <property type="entry name" value="HisK_dim/P_sf"/>
</dbReference>
<dbReference type="InterPro" id="IPR005467">
    <property type="entry name" value="His_kinase_dom"/>
</dbReference>
<feature type="transmembrane region" description="Helical" evidence="8">
    <location>
        <begin position="12"/>
        <end position="36"/>
    </location>
</feature>
<reference evidence="11 12" key="1">
    <citation type="submission" date="2024-04" db="EMBL/GenBank/DDBJ databases">
        <title>WGS of bacteria from Torrens River.</title>
        <authorList>
            <person name="Wyrsch E.R."/>
            <person name="Drigo B."/>
        </authorList>
    </citation>
    <scope>NUCLEOTIDE SEQUENCE [LARGE SCALE GENOMIC DNA]</scope>
    <source>
        <strain evidence="11 12">TWI391</strain>
    </source>
</reference>
<keyword evidence="7" id="KW-0175">Coiled coil</keyword>